<dbReference type="SUPFAM" id="SSF56436">
    <property type="entry name" value="C-type lectin-like"/>
    <property type="match status" value="1"/>
</dbReference>
<dbReference type="EMBL" id="PDUG01000004">
    <property type="protein sequence ID" value="PIC36758.1"/>
    <property type="molecule type" value="Genomic_DNA"/>
</dbReference>
<sequence>MTISNDDTYSWMKNGNSWSLNGCRDGWPQFDRTGGISVCIKTFYSSVRIRRWTARYACEDIGTDQIGVASADESKWIHEQMMQYNPSKTEPFAFWTDGEFKPVLVIITVLVIISVK</sequence>
<dbReference type="Proteomes" id="UP000230233">
    <property type="component" value="Chromosome IV"/>
</dbReference>
<proteinExistence type="predicted"/>
<protein>
    <recommendedName>
        <fullName evidence="3">C-type lectin domain-containing protein</fullName>
    </recommendedName>
</protein>
<keyword evidence="2" id="KW-1185">Reference proteome</keyword>
<comment type="caution">
    <text evidence="1">The sequence shown here is derived from an EMBL/GenBank/DDBJ whole genome shotgun (WGS) entry which is preliminary data.</text>
</comment>
<dbReference type="OrthoDB" id="5874563at2759"/>
<name>A0A2G5UB31_9PELO</name>
<reference evidence="2" key="1">
    <citation type="submission" date="2017-10" db="EMBL/GenBank/DDBJ databases">
        <title>Rapid genome shrinkage in a self-fertile nematode reveals novel sperm competition proteins.</title>
        <authorList>
            <person name="Yin D."/>
            <person name="Schwarz E.M."/>
            <person name="Thomas C.G."/>
            <person name="Felde R.L."/>
            <person name="Korf I.F."/>
            <person name="Cutter A.D."/>
            <person name="Schartner C.M."/>
            <person name="Ralston E.J."/>
            <person name="Meyer B.J."/>
            <person name="Haag E.S."/>
        </authorList>
    </citation>
    <scope>NUCLEOTIDE SEQUENCE [LARGE SCALE GENOMIC DNA]</scope>
    <source>
        <strain evidence="2">JU1422</strain>
    </source>
</reference>
<gene>
    <name evidence="1" type="primary">Cnig_chr_IV.g15639</name>
    <name evidence="1" type="ORF">B9Z55_015639</name>
</gene>
<dbReference type="AlphaFoldDB" id="A0A2G5UB31"/>
<evidence type="ECO:0000313" key="1">
    <source>
        <dbReference type="EMBL" id="PIC36758.1"/>
    </source>
</evidence>
<organism evidence="1 2">
    <name type="scientific">Caenorhabditis nigoni</name>
    <dbReference type="NCBI Taxonomy" id="1611254"/>
    <lineage>
        <taxon>Eukaryota</taxon>
        <taxon>Metazoa</taxon>
        <taxon>Ecdysozoa</taxon>
        <taxon>Nematoda</taxon>
        <taxon>Chromadorea</taxon>
        <taxon>Rhabditida</taxon>
        <taxon>Rhabditina</taxon>
        <taxon>Rhabditomorpha</taxon>
        <taxon>Rhabditoidea</taxon>
        <taxon>Rhabditidae</taxon>
        <taxon>Peloderinae</taxon>
        <taxon>Caenorhabditis</taxon>
    </lineage>
</organism>
<evidence type="ECO:0000313" key="2">
    <source>
        <dbReference type="Proteomes" id="UP000230233"/>
    </source>
</evidence>
<dbReference type="PANTHER" id="PTHR47629">
    <property type="entry name" value="C-TYPE LECTIN-RELATED"/>
    <property type="match status" value="1"/>
</dbReference>
<evidence type="ECO:0008006" key="3">
    <source>
        <dbReference type="Google" id="ProtNLM"/>
    </source>
</evidence>
<dbReference type="PANTHER" id="PTHR47629:SF13">
    <property type="entry name" value="CW DOMAIN-CONTAINING PROTEIN-RELATED"/>
    <property type="match status" value="1"/>
</dbReference>
<dbReference type="InterPro" id="IPR016187">
    <property type="entry name" value="CTDL_fold"/>
</dbReference>
<accession>A0A2G5UB31</accession>